<organism evidence="1 2">
    <name type="scientific">Lindgomyces ingoldianus</name>
    <dbReference type="NCBI Taxonomy" id="673940"/>
    <lineage>
        <taxon>Eukaryota</taxon>
        <taxon>Fungi</taxon>
        <taxon>Dikarya</taxon>
        <taxon>Ascomycota</taxon>
        <taxon>Pezizomycotina</taxon>
        <taxon>Dothideomycetes</taxon>
        <taxon>Pleosporomycetidae</taxon>
        <taxon>Pleosporales</taxon>
        <taxon>Lindgomycetaceae</taxon>
        <taxon>Lindgomyces</taxon>
    </lineage>
</organism>
<gene>
    <name evidence="1" type="ORF">BDR25DRAFT_349045</name>
</gene>
<accession>A0ACB6RDG6</accession>
<dbReference type="Proteomes" id="UP000799755">
    <property type="component" value="Unassembled WGS sequence"/>
</dbReference>
<sequence>MGKPANFETMEQTMRDNFNCIRIRCEARLVQQVDRLETMIEGMEGKNDILQVESAQNAPRLGNYRLKADQTSLKSYRQFLEAKFDKDRHRQNLGVQEFLETPMGKRWQSAGSVVIVLSGCNERGIVTFDESWLSPVARIVAFGKCDDEKSTPFLNHISTTLKESSSYGQERIPIGTPLYIANLQAEPLFVILNRMELGKMVSERSLIEAMLHFEREARSCSLINVDYEAESGQSRP</sequence>
<keyword evidence="2" id="KW-1185">Reference proteome</keyword>
<comment type="caution">
    <text evidence="1">The sequence shown here is derived from an EMBL/GenBank/DDBJ whole genome shotgun (WGS) entry which is preliminary data.</text>
</comment>
<dbReference type="EMBL" id="MU003493">
    <property type="protein sequence ID" value="KAF2477152.1"/>
    <property type="molecule type" value="Genomic_DNA"/>
</dbReference>
<name>A0ACB6RDG6_9PLEO</name>
<evidence type="ECO:0000313" key="1">
    <source>
        <dbReference type="EMBL" id="KAF2477152.1"/>
    </source>
</evidence>
<evidence type="ECO:0000313" key="2">
    <source>
        <dbReference type="Proteomes" id="UP000799755"/>
    </source>
</evidence>
<reference evidence="1" key="1">
    <citation type="journal article" date="2020" name="Stud. Mycol.">
        <title>101 Dothideomycetes genomes: a test case for predicting lifestyles and emergence of pathogens.</title>
        <authorList>
            <person name="Haridas S."/>
            <person name="Albert R."/>
            <person name="Binder M."/>
            <person name="Bloem J."/>
            <person name="Labutti K."/>
            <person name="Salamov A."/>
            <person name="Andreopoulos B."/>
            <person name="Baker S."/>
            <person name="Barry K."/>
            <person name="Bills G."/>
            <person name="Bluhm B."/>
            <person name="Cannon C."/>
            <person name="Castanera R."/>
            <person name="Culley D."/>
            <person name="Daum C."/>
            <person name="Ezra D."/>
            <person name="Gonzalez J."/>
            <person name="Henrissat B."/>
            <person name="Kuo A."/>
            <person name="Liang C."/>
            <person name="Lipzen A."/>
            <person name="Lutzoni F."/>
            <person name="Magnuson J."/>
            <person name="Mondo S."/>
            <person name="Nolan M."/>
            <person name="Ohm R."/>
            <person name="Pangilinan J."/>
            <person name="Park H.-J."/>
            <person name="Ramirez L."/>
            <person name="Alfaro M."/>
            <person name="Sun H."/>
            <person name="Tritt A."/>
            <person name="Yoshinaga Y."/>
            <person name="Zwiers L.-H."/>
            <person name="Turgeon B."/>
            <person name="Goodwin S."/>
            <person name="Spatafora J."/>
            <person name="Crous P."/>
            <person name="Grigoriev I."/>
        </authorList>
    </citation>
    <scope>NUCLEOTIDE SEQUENCE</scope>
    <source>
        <strain evidence="1">ATCC 200398</strain>
    </source>
</reference>
<proteinExistence type="predicted"/>
<protein>
    <submittedName>
        <fullName evidence="1">Uncharacterized protein</fullName>
    </submittedName>
</protein>